<keyword evidence="9 10" id="KW-0472">Membrane</keyword>
<protein>
    <recommendedName>
        <fullName evidence="3">histidine kinase</fullName>
        <ecNumber evidence="3">2.7.13.3</ecNumber>
    </recommendedName>
</protein>
<name>A0ABS9CV97_9RHOB</name>
<comment type="caution">
    <text evidence="12">The sequence shown here is derived from an EMBL/GenBank/DDBJ whole genome shotgun (WGS) entry which is preliminary data.</text>
</comment>
<dbReference type="EMBL" id="JAKGAQ010000001">
    <property type="protein sequence ID" value="MCF2870329.1"/>
    <property type="molecule type" value="Genomic_DNA"/>
</dbReference>
<comment type="catalytic activity">
    <reaction evidence="1">
        <text>ATP + protein L-histidine = ADP + protein N-phospho-L-histidine.</text>
        <dbReference type="EC" id="2.7.13.3"/>
    </reaction>
</comment>
<evidence type="ECO:0000256" key="7">
    <source>
        <dbReference type="ARBA" id="ARBA00022777"/>
    </source>
</evidence>
<keyword evidence="5" id="KW-0808">Transferase</keyword>
<dbReference type="Pfam" id="PF02518">
    <property type="entry name" value="HATPase_c"/>
    <property type="match status" value="1"/>
</dbReference>
<evidence type="ECO:0000256" key="1">
    <source>
        <dbReference type="ARBA" id="ARBA00000085"/>
    </source>
</evidence>
<evidence type="ECO:0000313" key="12">
    <source>
        <dbReference type="EMBL" id="MCF2870329.1"/>
    </source>
</evidence>
<gene>
    <name evidence="12" type="ORF">L0664_04560</name>
</gene>
<accession>A0ABS9CV97</accession>
<evidence type="ECO:0000256" key="6">
    <source>
        <dbReference type="ARBA" id="ARBA00022692"/>
    </source>
</evidence>
<dbReference type="RefSeq" id="WP_235224434.1">
    <property type="nucleotide sequence ID" value="NZ_JAKGAQ010000001.1"/>
</dbReference>
<dbReference type="InterPro" id="IPR050428">
    <property type="entry name" value="TCS_sensor_his_kinase"/>
</dbReference>
<feature type="transmembrane region" description="Helical" evidence="10">
    <location>
        <begin position="159"/>
        <end position="178"/>
    </location>
</feature>
<keyword evidence="7 12" id="KW-0418">Kinase</keyword>
<keyword evidence="4" id="KW-0597">Phosphoprotein</keyword>
<sequence>MRLRSLRLRVLIGATLWITLSLVFGGYAILAVFENAALRQFDQRLSEELAVLRVAVATEPQDIAGRMTSPSFSRVYSGLYFQAETSNHTVTSRSLWERELPLGAPSALPEWHVTTGPEMQNLRLLAQSVRVPDGRRWHLGVAADLASIETTMENFQNNLLLGLIALGLTLVVAATLMLNAALRPLRYLHDAVVVLGSAASRPNPDTFPSEVAPLVRDLDRLIERNRRQRDRGCLQAAGLAHALKTPTTILAGEIQRVARGRDLDLAAAQDALVRLQEATALHLDHAVTGPEAILPGERIEIMGVLRDLTGALERLHRDVVFSTQGPDAIYLAVTVPDFHEMLGNLIENAAQWSCGRVQTIVSKTRETVTLMIEDNGPGLPVCEYEHVFERGVRLDRATSGSGLGLTIARDVAGLYGGTIELETAPPGGGLRATLTLPLSHGLN</sequence>
<keyword evidence="6 10" id="KW-0812">Transmembrane</keyword>
<evidence type="ECO:0000256" key="4">
    <source>
        <dbReference type="ARBA" id="ARBA00022553"/>
    </source>
</evidence>
<dbReference type="InterPro" id="IPR036890">
    <property type="entry name" value="HATPase_C_sf"/>
</dbReference>
<keyword evidence="8 10" id="KW-1133">Transmembrane helix</keyword>
<keyword evidence="13" id="KW-1185">Reference proteome</keyword>
<evidence type="ECO:0000259" key="11">
    <source>
        <dbReference type="PROSITE" id="PS50109"/>
    </source>
</evidence>
<evidence type="ECO:0000256" key="8">
    <source>
        <dbReference type="ARBA" id="ARBA00022989"/>
    </source>
</evidence>
<evidence type="ECO:0000256" key="9">
    <source>
        <dbReference type="ARBA" id="ARBA00023136"/>
    </source>
</evidence>
<evidence type="ECO:0000256" key="2">
    <source>
        <dbReference type="ARBA" id="ARBA00004370"/>
    </source>
</evidence>
<feature type="domain" description="Histidine kinase" evidence="11">
    <location>
        <begin position="238"/>
        <end position="440"/>
    </location>
</feature>
<dbReference type="PRINTS" id="PR00344">
    <property type="entry name" value="BCTRLSENSOR"/>
</dbReference>
<organism evidence="12 13">
    <name type="scientific">Octadecabacter dasysiphoniae</name>
    <dbReference type="NCBI Taxonomy" id="2909341"/>
    <lineage>
        <taxon>Bacteria</taxon>
        <taxon>Pseudomonadati</taxon>
        <taxon>Pseudomonadota</taxon>
        <taxon>Alphaproteobacteria</taxon>
        <taxon>Rhodobacterales</taxon>
        <taxon>Roseobacteraceae</taxon>
        <taxon>Octadecabacter</taxon>
    </lineage>
</organism>
<proteinExistence type="predicted"/>
<dbReference type="SMART" id="SM00387">
    <property type="entry name" value="HATPase_c"/>
    <property type="match status" value="1"/>
</dbReference>
<evidence type="ECO:0000256" key="3">
    <source>
        <dbReference type="ARBA" id="ARBA00012438"/>
    </source>
</evidence>
<comment type="subcellular location">
    <subcellularLocation>
        <location evidence="2">Membrane</location>
    </subcellularLocation>
</comment>
<dbReference type="PANTHER" id="PTHR45436">
    <property type="entry name" value="SENSOR HISTIDINE KINASE YKOH"/>
    <property type="match status" value="1"/>
</dbReference>
<dbReference type="GO" id="GO:0016301">
    <property type="term" value="F:kinase activity"/>
    <property type="evidence" value="ECO:0007669"/>
    <property type="project" value="UniProtKB-KW"/>
</dbReference>
<evidence type="ECO:0000313" key="13">
    <source>
        <dbReference type="Proteomes" id="UP001200557"/>
    </source>
</evidence>
<dbReference type="PROSITE" id="PS50109">
    <property type="entry name" value="HIS_KIN"/>
    <property type="match status" value="1"/>
</dbReference>
<evidence type="ECO:0000256" key="10">
    <source>
        <dbReference type="SAM" id="Phobius"/>
    </source>
</evidence>
<dbReference type="InterPro" id="IPR003594">
    <property type="entry name" value="HATPase_dom"/>
</dbReference>
<dbReference type="Gene3D" id="3.30.565.10">
    <property type="entry name" value="Histidine kinase-like ATPase, C-terminal domain"/>
    <property type="match status" value="1"/>
</dbReference>
<dbReference type="InterPro" id="IPR004358">
    <property type="entry name" value="Sig_transdc_His_kin-like_C"/>
</dbReference>
<feature type="transmembrane region" description="Helical" evidence="10">
    <location>
        <begin position="12"/>
        <end position="33"/>
    </location>
</feature>
<dbReference type="EC" id="2.7.13.3" evidence="3"/>
<dbReference type="InterPro" id="IPR005467">
    <property type="entry name" value="His_kinase_dom"/>
</dbReference>
<dbReference type="Proteomes" id="UP001200557">
    <property type="component" value="Unassembled WGS sequence"/>
</dbReference>
<evidence type="ECO:0000256" key="5">
    <source>
        <dbReference type="ARBA" id="ARBA00022679"/>
    </source>
</evidence>
<reference evidence="12 13" key="1">
    <citation type="submission" date="2022-01" db="EMBL/GenBank/DDBJ databases">
        <title>Octadecabacter sp. nov., isolated from a marine alga.</title>
        <authorList>
            <person name="Jin M.S."/>
            <person name="Kim H.M."/>
            <person name="Han D.M."/>
            <person name="Jung J.J."/>
            <person name="Jeon C.O."/>
        </authorList>
    </citation>
    <scope>NUCLEOTIDE SEQUENCE [LARGE SCALE GENOMIC DNA]</scope>
    <source>
        <strain evidence="12 13">G9-8</strain>
    </source>
</reference>
<dbReference type="SUPFAM" id="SSF55874">
    <property type="entry name" value="ATPase domain of HSP90 chaperone/DNA topoisomerase II/histidine kinase"/>
    <property type="match status" value="1"/>
</dbReference>
<dbReference type="PANTHER" id="PTHR45436:SF5">
    <property type="entry name" value="SENSOR HISTIDINE KINASE TRCS"/>
    <property type="match status" value="1"/>
</dbReference>